<dbReference type="HOGENOM" id="CLU_2868973_0_0_1"/>
<dbReference type="KEGG" id="ssl:SS1G_05773"/>
<organism evidence="1 2">
    <name type="scientific">Sclerotinia sclerotiorum (strain ATCC 18683 / 1980 / Ss-1)</name>
    <name type="common">White mold</name>
    <name type="synonym">Whetzelinia sclerotiorum</name>
    <dbReference type="NCBI Taxonomy" id="665079"/>
    <lineage>
        <taxon>Eukaryota</taxon>
        <taxon>Fungi</taxon>
        <taxon>Dikarya</taxon>
        <taxon>Ascomycota</taxon>
        <taxon>Pezizomycotina</taxon>
        <taxon>Leotiomycetes</taxon>
        <taxon>Helotiales</taxon>
        <taxon>Sclerotiniaceae</taxon>
        <taxon>Sclerotinia</taxon>
    </lineage>
</organism>
<evidence type="ECO:0000313" key="2">
    <source>
        <dbReference type="Proteomes" id="UP000001312"/>
    </source>
</evidence>
<dbReference type="Proteomes" id="UP000001312">
    <property type="component" value="Unassembled WGS sequence"/>
</dbReference>
<evidence type="ECO:0000313" key="1">
    <source>
        <dbReference type="EMBL" id="EDO03292.1"/>
    </source>
</evidence>
<sequence>MHVCLLICRAFKRTYETNSIAVFASRGPKTHCRTERIHFWAEDPERKGVEGKTRLIVIDDREHP</sequence>
<proteinExistence type="predicted"/>
<dbReference type="EMBL" id="CH476627">
    <property type="protein sequence ID" value="EDO03292.1"/>
    <property type="molecule type" value="Genomic_DNA"/>
</dbReference>
<reference evidence="2" key="1">
    <citation type="journal article" date="2011" name="PLoS Genet.">
        <title>Genomic analysis of the necrotrophic fungal pathogens Sclerotinia sclerotiorum and Botrytis cinerea.</title>
        <authorList>
            <person name="Amselem J."/>
            <person name="Cuomo C.A."/>
            <person name="van Kan J.A."/>
            <person name="Viaud M."/>
            <person name="Benito E.P."/>
            <person name="Couloux A."/>
            <person name="Coutinho P.M."/>
            <person name="de Vries R.P."/>
            <person name="Dyer P.S."/>
            <person name="Fillinger S."/>
            <person name="Fournier E."/>
            <person name="Gout L."/>
            <person name="Hahn M."/>
            <person name="Kohn L."/>
            <person name="Lapalu N."/>
            <person name="Plummer K.M."/>
            <person name="Pradier J.M."/>
            <person name="Quevillon E."/>
            <person name="Sharon A."/>
            <person name="Simon A."/>
            <person name="ten Have A."/>
            <person name="Tudzynski B."/>
            <person name="Tudzynski P."/>
            <person name="Wincker P."/>
            <person name="Andrew M."/>
            <person name="Anthouard V."/>
            <person name="Beever R.E."/>
            <person name="Beffa R."/>
            <person name="Benoit I."/>
            <person name="Bouzid O."/>
            <person name="Brault B."/>
            <person name="Chen Z."/>
            <person name="Choquer M."/>
            <person name="Collemare J."/>
            <person name="Cotton P."/>
            <person name="Danchin E.G."/>
            <person name="Da Silva C."/>
            <person name="Gautier A."/>
            <person name="Giraud C."/>
            <person name="Giraud T."/>
            <person name="Gonzalez C."/>
            <person name="Grossetete S."/>
            <person name="Guldener U."/>
            <person name="Henrissat B."/>
            <person name="Howlett B.J."/>
            <person name="Kodira C."/>
            <person name="Kretschmer M."/>
            <person name="Lappartient A."/>
            <person name="Leroch M."/>
            <person name="Levis C."/>
            <person name="Mauceli E."/>
            <person name="Neuveglise C."/>
            <person name="Oeser B."/>
            <person name="Pearson M."/>
            <person name="Poulain J."/>
            <person name="Poussereau N."/>
            <person name="Quesneville H."/>
            <person name="Rascle C."/>
            <person name="Schumacher J."/>
            <person name="Segurens B."/>
            <person name="Sexton A."/>
            <person name="Silva E."/>
            <person name="Sirven C."/>
            <person name="Soanes D.M."/>
            <person name="Talbot N.J."/>
            <person name="Templeton M."/>
            <person name="Yandava C."/>
            <person name="Yarden O."/>
            <person name="Zeng Q."/>
            <person name="Rollins J.A."/>
            <person name="Lebrun M.H."/>
            <person name="Dickman M."/>
        </authorList>
    </citation>
    <scope>NUCLEOTIDE SEQUENCE [LARGE SCALE GENOMIC DNA]</scope>
    <source>
        <strain evidence="2">ATCC 18683 / 1980 / Ss-1</strain>
    </source>
</reference>
<dbReference type="RefSeq" id="XP_001592851.1">
    <property type="nucleotide sequence ID" value="XM_001592801.1"/>
</dbReference>
<dbReference type="GeneID" id="5489449"/>
<dbReference type="AlphaFoldDB" id="A7EKC6"/>
<protein>
    <submittedName>
        <fullName evidence="1">Uncharacterized protein</fullName>
    </submittedName>
</protein>
<keyword evidence="2" id="KW-1185">Reference proteome</keyword>
<dbReference type="InParanoid" id="A7EKC6"/>
<gene>
    <name evidence="1" type="ORF">SS1G_05773</name>
</gene>
<accession>A7EKC6</accession>
<name>A7EKC6_SCLS1</name>